<dbReference type="Proteomes" id="UP001601288">
    <property type="component" value="Unassembled WGS sequence"/>
</dbReference>
<evidence type="ECO:0000313" key="3">
    <source>
        <dbReference type="EMBL" id="MFE9227088.1"/>
    </source>
</evidence>
<keyword evidence="2" id="KW-1133">Transmembrane helix</keyword>
<comment type="caution">
    <text evidence="3">The sequence shown here is derived from an EMBL/GenBank/DDBJ whole genome shotgun (WGS) entry which is preliminary data.</text>
</comment>
<name>A0ABW6LF80_9ACTN</name>
<feature type="transmembrane region" description="Helical" evidence="2">
    <location>
        <begin position="30"/>
        <end position="58"/>
    </location>
</feature>
<evidence type="ECO:0000256" key="1">
    <source>
        <dbReference type="SAM" id="MobiDB-lite"/>
    </source>
</evidence>
<reference evidence="3 4" key="1">
    <citation type="submission" date="2024-10" db="EMBL/GenBank/DDBJ databases">
        <title>The Natural Products Discovery Center: Release of the First 8490 Sequenced Strains for Exploring Actinobacteria Biosynthetic Diversity.</title>
        <authorList>
            <person name="Kalkreuter E."/>
            <person name="Kautsar S.A."/>
            <person name="Yang D."/>
            <person name="Bader C.D."/>
            <person name="Teijaro C.N."/>
            <person name="Fluegel L."/>
            <person name="Davis C.M."/>
            <person name="Simpson J.R."/>
            <person name="Lauterbach L."/>
            <person name="Steele A.D."/>
            <person name="Gui C."/>
            <person name="Meng S."/>
            <person name="Li G."/>
            <person name="Viehrig K."/>
            <person name="Ye F."/>
            <person name="Su P."/>
            <person name="Kiefer A.F."/>
            <person name="Nichols A."/>
            <person name="Cepeda A.J."/>
            <person name="Yan W."/>
            <person name="Fan B."/>
            <person name="Jiang Y."/>
            <person name="Adhikari A."/>
            <person name="Zheng C.-J."/>
            <person name="Schuster L."/>
            <person name="Cowan T.M."/>
            <person name="Smanski M.J."/>
            <person name="Chevrette M.G."/>
            <person name="De Carvalho L.P.S."/>
            <person name="Shen B."/>
        </authorList>
    </citation>
    <scope>NUCLEOTIDE SEQUENCE [LARGE SCALE GENOMIC DNA]</scope>
    <source>
        <strain evidence="3 4">NPDC007066</strain>
    </source>
</reference>
<gene>
    <name evidence="3" type="ORF">ACFYM3_21090</name>
</gene>
<accession>A0ABW6LF80</accession>
<keyword evidence="2" id="KW-0812">Transmembrane</keyword>
<feature type="non-terminal residue" evidence="3">
    <location>
        <position position="1"/>
    </location>
</feature>
<keyword evidence="4" id="KW-1185">Reference proteome</keyword>
<organism evidence="3 4">
    <name type="scientific">Streptomyces massasporeus</name>
    <dbReference type="NCBI Taxonomy" id="67324"/>
    <lineage>
        <taxon>Bacteria</taxon>
        <taxon>Bacillati</taxon>
        <taxon>Actinomycetota</taxon>
        <taxon>Actinomycetes</taxon>
        <taxon>Kitasatosporales</taxon>
        <taxon>Streptomycetaceae</taxon>
        <taxon>Streptomyces</taxon>
    </lineage>
</organism>
<keyword evidence="2" id="KW-0472">Membrane</keyword>
<dbReference type="EMBL" id="JBIAFP010000012">
    <property type="protein sequence ID" value="MFE9227088.1"/>
    <property type="molecule type" value="Genomic_DNA"/>
</dbReference>
<protein>
    <submittedName>
        <fullName evidence="3">Uncharacterized protein</fullName>
    </submittedName>
</protein>
<evidence type="ECO:0000313" key="4">
    <source>
        <dbReference type="Proteomes" id="UP001601288"/>
    </source>
</evidence>
<feature type="region of interest" description="Disordered" evidence="1">
    <location>
        <begin position="1"/>
        <end position="23"/>
    </location>
</feature>
<evidence type="ECO:0000256" key="2">
    <source>
        <dbReference type="SAM" id="Phobius"/>
    </source>
</evidence>
<proteinExistence type="predicted"/>
<sequence length="79" mass="7731">GQKPSVTASCPLHSHPSTFPQVKPRSTAGVLALTAAVGTLAGAMGVLALAGAVAAAGLGITARRRRIGAAPETVQQMTG</sequence>